<keyword evidence="4" id="KW-0804">Transcription</keyword>
<dbReference type="EMBL" id="NHSJ01000063">
    <property type="protein sequence ID" value="PPQ31191.1"/>
    <property type="molecule type" value="Genomic_DNA"/>
</dbReference>
<dbReference type="GO" id="GO:0006351">
    <property type="term" value="P:DNA-templated transcription"/>
    <property type="evidence" value="ECO:0007669"/>
    <property type="project" value="TreeGrafter"/>
</dbReference>
<evidence type="ECO:0000313" key="6">
    <source>
        <dbReference type="Proteomes" id="UP000239089"/>
    </source>
</evidence>
<dbReference type="InterPro" id="IPR036388">
    <property type="entry name" value="WH-like_DNA-bd_sf"/>
</dbReference>
<organism evidence="5 6">
    <name type="scientific">Rhodoblastus sphagnicola</name>
    <dbReference type="NCBI Taxonomy" id="333368"/>
    <lineage>
        <taxon>Bacteria</taxon>
        <taxon>Pseudomonadati</taxon>
        <taxon>Pseudomonadota</taxon>
        <taxon>Alphaproteobacteria</taxon>
        <taxon>Hyphomicrobiales</taxon>
        <taxon>Rhodoblastaceae</taxon>
        <taxon>Rhodoblastus</taxon>
    </lineage>
</organism>
<dbReference type="InterPro" id="IPR005119">
    <property type="entry name" value="LysR_subst-bd"/>
</dbReference>
<dbReference type="Pfam" id="PF03466">
    <property type="entry name" value="LysR_substrate"/>
    <property type="match status" value="1"/>
</dbReference>
<dbReference type="PANTHER" id="PTHR30537">
    <property type="entry name" value="HTH-TYPE TRANSCRIPTIONAL REGULATOR"/>
    <property type="match status" value="1"/>
</dbReference>
<dbReference type="FunFam" id="3.40.190.290:FF:000001">
    <property type="entry name" value="Transcriptional regulator, LysR family"/>
    <property type="match status" value="1"/>
</dbReference>
<dbReference type="PROSITE" id="PS50931">
    <property type="entry name" value="HTH_LYSR"/>
    <property type="match status" value="1"/>
</dbReference>
<name>A0A2S6N9B6_9HYPH</name>
<comment type="similarity">
    <text evidence="1">Belongs to the LysR transcriptional regulatory family.</text>
</comment>
<keyword evidence="3" id="KW-0238">DNA-binding</keyword>
<dbReference type="GO" id="GO:0003700">
    <property type="term" value="F:DNA-binding transcription factor activity"/>
    <property type="evidence" value="ECO:0007669"/>
    <property type="project" value="InterPro"/>
</dbReference>
<keyword evidence="2" id="KW-0805">Transcription regulation</keyword>
<dbReference type="FunFam" id="1.10.10.10:FF:000001">
    <property type="entry name" value="LysR family transcriptional regulator"/>
    <property type="match status" value="1"/>
</dbReference>
<dbReference type="Proteomes" id="UP000239089">
    <property type="component" value="Unassembled WGS sequence"/>
</dbReference>
<dbReference type="AlphaFoldDB" id="A0A2S6N9B6"/>
<gene>
    <name evidence="5" type="ORF">CCR94_09960</name>
</gene>
<dbReference type="InterPro" id="IPR058163">
    <property type="entry name" value="LysR-type_TF_proteobact-type"/>
</dbReference>
<dbReference type="CDD" id="cd08422">
    <property type="entry name" value="PBP2_CrgA_like"/>
    <property type="match status" value="1"/>
</dbReference>
<comment type="caution">
    <text evidence="5">The sequence shown here is derived from an EMBL/GenBank/DDBJ whole genome shotgun (WGS) entry which is preliminary data.</text>
</comment>
<evidence type="ECO:0000256" key="4">
    <source>
        <dbReference type="ARBA" id="ARBA00023163"/>
    </source>
</evidence>
<dbReference type="PANTHER" id="PTHR30537:SF5">
    <property type="entry name" value="HTH-TYPE TRANSCRIPTIONAL ACTIVATOR TTDR-RELATED"/>
    <property type="match status" value="1"/>
</dbReference>
<evidence type="ECO:0000256" key="2">
    <source>
        <dbReference type="ARBA" id="ARBA00023015"/>
    </source>
</evidence>
<sequence length="302" mass="32867">MADRLTAMEVFVRAVRLGGLSAAAREMRMSPAMAARHLDALETRLGTTLVRRTTRRLSLTEAGADFLDKAERILMDIDEAEAEASSRSVAIEGLLRVSAPATFGVLHIAPLAARFHARHPDVTIEFGFNDRYVDLLEERWDMAIRIGRLADSSLVARKLAPMRTVVCAAPAYLARRGTPKILSDLIAHDCLGYTFTEQAGTSTWSFGRDGEIKAPVRGSLRANNGEALLRAAVAGQGLVYGPRYIAAQALAEGALVELTLDQPPLPVGAVHAILHPDRRPAAKTRAWIEFLAETLPRLAADW</sequence>
<dbReference type="Pfam" id="PF00126">
    <property type="entry name" value="HTH_1"/>
    <property type="match status" value="1"/>
</dbReference>
<dbReference type="InterPro" id="IPR036390">
    <property type="entry name" value="WH_DNA-bd_sf"/>
</dbReference>
<evidence type="ECO:0000313" key="5">
    <source>
        <dbReference type="EMBL" id="PPQ31191.1"/>
    </source>
</evidence>
<dbReference type="SUPFAM" id="SSF53850">
    <property type="entry name" value="Periplasmic binding protein-like II"/>
    <property type="match status" value="1"/>
</dbReference>
<evidence type="ECO:0000256" key="3">
    <source>
        <dbReference type="ARBA" id="ARBA00023125"/>
    </source>
</evidence>
<proteinExistence type="inferred from homology"/>
<evidence type="ECO:0000256" key="1">
    <source>
        <dbReference type="ARBA" id="ARBA00009437"/>
    </source>
</evidence>
<dbReference type="OrthoDB" id="9786526at2"/>
<dbReference type="Gene3D" id="3.40.190.290">
    <property type="match status" value="1"/>
</dbReference>
<dbReference type="RefSeq" id="WP_104507722.1">
    <property type="nucleotide sequence ID" value="NZ_JACIGC010000001.1"/>
</dbReference>
<accession>A0A2S6N9B6</accession>
<dbReference type="InterPro" id="IPR000847">
    <property type="entry name" value="LysR_HTH_N"/>
</dbReference>
<keyword evidence="6" id="KW-1185">Reference proteome</keyword>
<dbReference type="GO" id="GO:0043565">
    <property type="term" value="F:sequence-specific DNA binding"/>
    <property type="evidence" value="ECO:0007669"/>
    <property type="project" value="TreeGrafter"/>
</dbReference>
<protein>
    <submittedName>
        <fullName evidence="5">LysR family transcriptional regulator</fullName>
    </submittedName>
</protein>
<reference evidence="5 6" key="1">
    <citation type="journal article" date="2018" name="Arch. Microbiol.">
        <title>New insights into the metabolic potential of the phototrophic purple bacterium Rhodopila globiformis DSM 161(T) from its draft genome sequence and evidence for a vanadium-dependent nitrogenase.</title>
        <authorList>
            <person name="Imhoff J.F."/>
            <person name="Rahn T."/>
            <person name="Kunzel S."/>
            <person name="Neulinger S.C."/>
        </authorList>
    </citation>
    <scope>NUCLEOTIDE SEQUENCE [LARGE SCALE GENOMIC DNA]</scope>
    <source>
        <strain evidence="5 6">DSM 16996</strain>
    </source>
</reference>
<dbReference type="Gene3D" id="1.10.10.10">
    <property type="entry name" value="Winged helix-like DNA-binding domain superfamily/Winged helix DNA-binding domain"/>
    <property type="match status" value="1"/>
</dbReference>
<dbReference type="SUPFAM" id="SSF46785">
    <property type="entry name" value="Winged helix' DNA-binding domain"/>
    <property type="match status" value="1"/>
</dbReference>